<keyword evidence="2" id="KW-1003">Cell membrane</keyword>
<dbReference type="SUPFAM" id="SSF54534">
    <property type="entry name" value="FKBP-like"/>
    <property type="match status" value="1"/>
</dbReference>
<keyword evidence="4" id="KW-0812">Transmembrane</keyword>
<evidence type="ECO:0000259" key="12">
    <source>
        <dbReference type="PROSITE" id="PS50198"/>
    </source>
</evidence>
<organism evidence="13 14">
    <name type="scientific">Tepidicella xavieri</name>
    <dbReference type="NCBI Taxonomy" id="360241"/>
    <lineage>
        <taxon>Bacteria</taxon>
        <taxon>Pseudomonadati</taxon>
        <taxon>Pseudomonadota</taxon>
        <taxon>Betaproteobacteria</taxon>
        <taxon>Burkholderiales</taxon>
        <taxon>Tepidicella</taxon>
    </lineage>
</organism>
<dbReference type="GO" id="GO:0003755">
    <property type="term" value="F:peptidyl-prolyl cis-trans isomerase activity"/>
    <property type="evidence" value="ECO:0007669"/>
    <property type="project" value="UniProtKB-KW"/>
</dbReference>
<feature type="domain" description="PpiC" evidence="12">
    <location>
        <begin position="268"/>
        <end position="371"/>
    </location>
</feature>
<evidence type="ECO:0000313" key="14">
    <source>
        <dbReference type="Proteomes" id="UP000295510"/>
    </source>
</evidence>
<dbReference type="Gene3D" id="1.10.4030.10">
    <property type="entry name" value="Porin chaperone SurA, peptide-binding domain"/>
    <property type="match status" value="1"/>
</dbReference>
<protein>
    <recommendedName>
        <fullName evidence="9">Periplasmic chaperone PpiD</fullName>
    </recommendedName>
    <alternativeName>
        <fullName evidence="10">Periplasmic folding chaperone</fullName>
    </alternativeName>
</protein>
<proteinExistence type="inferred from homology"/>
<comment type="similarity">
    <text evidence="8">Belongs to the PpiD chaperone family.</text>
</comment>
<evidence type="ECO:0000256" key="9">
    <source>
        <dbReference type="ARBA" id="ARBA00040743"/>
    </source>
</evidence>
<keyword evidence="3" id="KW-0997">Cell inner membrane</keyword>
<evidence type="ECO:0000313" key="13">
    <source>
        <dbReference type="EMBL" id="TDQ44726.1"/>
    </source>
</evidence>
<dbReference type="Proteomes" id="UP000295510">
    <property type="component" value="Unassembled WGS sequence"/>
</dbReference>
<name>A0A4R6UFJ8_9BURK</name>
<dbReference type="InterPro" id="IPR000297">
    <property type="entry name" value="PPIase_PpiC"/>
</dbReference>
<evidence type="ECO:0000256" key="3">
    <source>
        <dbReference type="ARBA" id="ARBA00022519"/>
    </source>
</evidence>
<evidence type="ECO:0000256" key="10">
    <source>
        <dbReference type="ARBA" id="ARBA00042775"/>
    </source>
</evidence>
<dbReference type="SUPFAM" id="SSF109998">
    <property type="entry name" value="Triger factor/SurA peptide-binding domain-like"/>
    <property type="match status" value="1"/>
</dbReference>
<evidence type="ECO:0000256" key="11">
    <source>
        <dbReference type="PROSITE-ProRule" id="PRU00278"/>
    </source>
</evidence>
<dbReference type="GO" id="GO:0005886">
    <property type="term" value="C:plasma membrane"/>
    <property type="evidence" value="ECO:0007669"/>
    <property type="project" value="UniProtKB-SubCell"/>
</dbReference>
<keyword evidence="11" id="KW-0697">Rotamase</keyword>
<keyword evidence="5" id="KW-1133">Transmembrane helix</keyword>
<dbReference type="RefSeq" id="WP_133595654.1">
    <property type="nucleotide sequence ID" value="NZ_SNYL01000002.1"/>
</dbReference>
<keyword evidence="11 13" id="KW-0413">Isomerase</keyword>
<dbReference type="InterPro" id="IPR052029">
    <property type="entry name" value="PpiD_chaperone"/>
</dbReference>
<dbReference type="OrthoDB" id="9812372at2"/>
<dbReference type="PROSITE" id="PS50198">
    <property type="entry name" value="PPIC_PPIASE_2"/>
    <property type="match status" value="1"/>
</dbReference>
<dbReference type="AlphaFoldDB" id="A0A4R6UFJ8"/>
<evidence type="ECO:0000256" key="1">
    <source>
        <dbReference type="ARBA" id="ARBA00004382"/>
    </source>
</evidence>
<dbReference type="Pfam" id="PF13616">
    <property type="entry name" value="Rotamase_3"/>
    <property type="match status" value="1"/>
</dbReference>
<dbReference type="Pfam" id="PF13624">
    <property type="entry name" value="SurA_N_3"/>
    <property type="match status" value="1"/>
</dbReference>
<dbReference type="InterPro" id="IPR046357">
    <property type="entry name" value="PPIase_dom_sf"/>
</dbReference>
<dbReference type="InterPro" id="IPR027304">
    <property type="entry name" value="Trigger_fact/SurA_dom_sf"/>
</dbReference>
<gene>
    <name evidence="13" type="ORF">DFR43_10267</name>
</gene>
<accession>A0A4R6UFJ8</accession>
<evidence type="ECO:0000256" key="4">
    <source>
        <dbReference type="ARBA" id="ARBA00022692"/>
    </source>
</evidence>
<comment type="subcellular location">
    <subcellularLocation>
        <location evidence="1">Cell inner membrane</location>
        <topology evidence="1">Single-pass type II membrane protein</topology>
        <orientation evidence="1">Periplasmic side</orientation>
    </subcellularLocation>
</comment>
<comment type="caution">
    <text evidence="13">The sequence shown here is derived from an EMBL/GenBank/DDBJ whole genome shotgun (WGS) entry which is preliminary data.</text>
</comment>
<dbReference type="PANTHER" id="PTHR47529:SF1">
    <property type="entry name" value="PERIPLASMIC CHAPERONE PPID"/>
    <property type="match status" value="1"/>
</dbReference>
<dbReference type="PANTHER" id="PTHR47529">
    <property type="entry name" value="PEPTIDYL-PROLYL CIS-TRANS ISOMERASE D"/>
    <property type="match status" value="1"/>
</dbReference>
<keyword evidence="7" id="KW-0143">Chaperone</keyword>
<evidence type="ECO:0000256" key="2">
    <source>
        <dbReference type="ARBA" id="ARBA00022475"/>
    </source>
</evidence>
<evidence type="ECO:0000256" key="5">
    <source>
        <dbReference type="ARBA" id="ARBA00022989"/>
    </source>
</evidence>
<reference evidence="13 14" key="1">
    <citation type="submission" date="2019-03" db="EMBL/GenBank/DDBJ databases">
        <title>Genomic Encyclopedia of Type Strains, Phase IV (KMG-IV): sequencing the most valuable type-strain genomes for metagenomic binning, comparative biology and taxonomic classification.</title>
        <authorList>
            <person name="Goeker M."/>
        </authorList>
    </citation>
    <scope>NUCLEOTIDE SEQUENCE [LARGE SCALE GENOMIC DNA]</scope>
    <source>
        <strain evidence="13 14">DSM 19605</strain>
    </source>
</reference>
<evidence type="ECO:0000256" key="7">
    <source>
        <dbReference type="ARBA" id="ARBA00023186"/>
    </source>
</evidence>
<dbReference type="Gene3D" id="3.10.50.40">
    <property type="match status" value="1"/>
</dbReference>
<evidence type="ECO:0000256" key="6">
    <source>
        <dbReference type="ARBA" id="ARBA00023136"/>
    </source>
</evidence>
<evidence type="ECO:0000256" key="8">
    <source>
        <dbReference type="ARBA" id="ARBA00038408"/>
    </source>
</evidence>
<keyword evidence="14" id="KW-1185">Reference proteome</keyword>
<sequence>MFDFFRNNIKFLMGFLMLLIIPAFVLFGVEGYSNLRENRDVVAKVGRIDITRQEWDLAHRNEMDRLVASMPGIDRSLLDNESSRMATLERLINDRVLALAAQDGLFLATDQRLARELTQDPNIAALRRADGTLDVERYQQLLRAQGMTPEMFEASVRADLARRQVIEGLTASAFLTPAVADQALQAFFERREVQVAHFRPADFRAAVQVTDADVQAFYDQNPQLFQSPEQVDVEYLVLDLDAVAARLQLSEADLRAYHEQNSANLALQEQRRARHILLTVEPGASAEARAAVKAEAEALLAELRQHPERFPELARARSQDPGSAAQGGDLDFFSRGAMVKPFEDAAFALERNAISDVVETEFGYHIIQVTDIRRPAPEPFEVARPRLERELRQQQAQRRFAEAAEDFSNLVYEQADSLAPAAEALGLTVRRANGVLRTGPLDAGRDAALANSRVLEAVFAPDSLRTKRNTEAVEIGASRLVSARVLEHRPARLQPLDDVKAEVRERLLQQRAQEAAREEAQKQLAAWRDGAQPRLQAPVVVSRIDDQGLPGPALGAALSASAGPSTAAWTSADLGADGVMVIRVNRVLEREAPDAVRASLERNQLAELWAQAEAQAYLQALRARYKVQVLAKRQQAS</sequence>
<dbReference type="EMBL" id="SNYL01000002">
    <property type="protein sequence ID" value="TDQ44726.1"/>
    <property type="molecule type" value="Genomic_DNA"/>
</dbReference>
<keyword evidence="6" id="KW-0472">Membrane</keyword>